<evidence type="ECO:0000256" key="1">
    <source>
        <dbReference type="SAM" id="SignalP"/>
    </source>
</evidence>
<reference evidence="3 4" key="1">
    <citation type="submission" date="2019-03" db="EMBL/GenBank/DDBJ databases">
        <title>Diversity of the mouse oral microbiome.</title>
        <authorList>
            <person name="Joseph S."/>
            <person name="Aduse-Opoku J."/>
            <person name="Curtis M."/>
            <person name="Wade W."/>
            <person name="Hashim A."/>
        </authorList>
    </citation>
    <scope>NUCLEOTIDE SEQUENCE [LARGE SCALE GENOMIC DNA]</scope>
    <source>
        <strain evidence="3 4">HT4</strain>
    </source>
</reference>
<protein>
    <recommendedName>
        <fullName evidence="2">DUF5648 domain-containing protein</fullName>
    </recommendedName>
</protein>
<feature type="domain" description="DUF5648" evidence="2">
    <location>
        <begin position="162"/>
        <end position="290"/>
    </location>
</feature>
<dbReference type="RefSeq" id="WP_135053338.1">
    <property type="nucleotide sequence ID" value="NZ_CAKOCW010000079.1"/>
</dbReference>
<evidence type="ECO:0000259" key="2">
    <source>
        <dbReference type="Pfam" id="PF18885"/>
    </source>
</evidence>
<feature type="chain" id="PRO_5038488446" description="DUF5648 domain-containing protein" evidence="1">
    <location>
        <begin position="24"/>
        <end position="301"/>
    </location>
</feature>
<dbReference type="Pfam" id="PF18885">
    <property type="entry name" value="DUF5648"/>
    <property type="match status" value="1"/>
</dbReference>
<dbReference type="EMBL" id="SPQA01000041">
    <property type="protein sequence ID" value="TFU29724.1"/>
    <property type="molecule type" value="Genomic_DNA"/>
</dbReference>
<accession>A0A4Y9FKL2</accession>
<sequence length="301" mass="34372">MFRKSLVKGMLLLCCAYVPFSMSEISSVYPIFQEVSADELIPSFKSQGGSEFELGTFKMRLKVGEKGQILRPQNSPLKDMRYSFNMQVEDPSIITFDEQGNWTALKAGSTKIYPSFPSGDSDQAKKFAGELKAYPVELLINDIAVVWEVTVEDGDVEASNSMHRLYNPNNNEHFYTSNLQERDALVQMGWGQYEGVAWQAPEKGEAVYRLYNPILKDHHYTKDLNEITVLTEKHFWKYEGLAWYSGGSRPVYRLFHQGLTSGSHHYTMDEHEVAVLQQRGWIYEGIAWYGDPVLVFESSQG</sequence>
<dbReference type="InterPro" id="IPR043708">
    <property type="entry name" value="DUF5648"/>
</dbReference>
<organism evidence="3 4">
    <name type="scientific">Streptococcus acidominimus</name>
    <dbReference type="NCBI Taxonomy" id="1326"/>
    <lineage>
        <taxon>Bacteria</taxon>
        <taxon>Bacillati</taxon>
        <taxon>Bacillota</taxon>
        <taxon>Bacilli</taxon>
        <taxon>Lactobacillales</taxon>
        <taxon>Streptococcaceae</taxon>
        <taxon>Streptococcus</taxon>
    </lineage>
</organism>
<proteinExistence type="predicted"/>
<gene>
    <name evidence="3" type="ORF">E4U01_08865</name>
</gene>
<comment type="caution">
    <text evidence="3">The sequence shown here is derived from an EMBL/GenBank/DDBJ whole genome shotgun (WGS) entry which is preliminary data.</text>
</comment>
<evidence type="ECO:0000313" key="3">
    <source>
        <dbReference type="EMBL" id="TFU29724.1"/>
    </source>
</evidence>
<evidence type="ECO:0000313" key="4">
    <source>
        <dbReference type="Proteomes" id="UP000297747"/>
    </source>
</evidence>
<keyword evidence="1" id="KW-0732">Signal</keyword>
<dbReference type="AlphaFoldDB" id="A0A4Y9FKL2"/>
<name>A0A4Y9FKL2_STRAI</name>
<dbReference type="Proteomes" id="UP000297747">
    <property type="component" value="Unassembled WGS sequence"/>
</dbReference>
<feature type="signal peptide" evidence="1">
    <location>
        <begin position="1"/>
        <end position="23"/>
    </location>
</feature>